<proteinExistence type="predicted"/>
<reference evidence="1" key="1">
    <citation type="submission" date="2014-09" db="EMBL/GenBank/DDBJ databases">
        <authorList>
            <person name="Magalhaes I.L.F."/>
            <person name="Oliveira U."/>
            <person name="Santos F.R."/>
            <person name="Vidigal T.H.D.A."/>
            <person name="Brescovit A.D."/>
            <person name="Santos A.J."/>
        </authorList>
    </citation>
    <scope>NUCLEOTIDE SEQUENCE</scope>
    <source>
        <tissue evidence="1">Shoot tissue taken approximately 20 cm above the soil surface</tissue>
    </source>
</reference>
<dbReference type="AlphaFoldDB" id="A0A0A9CBS1"/>
<reference evidence="1" key="2">
    <citation type="journal article" date="2015" name="Data Brief">
        <title>Shoot transcriptome of the giant reed, Arundo donax.</title>
        <authorList>
            <person name="Barrero R.A."/>
            <person name="Guerrero F.D."/>
            <person name="Moolhuijzen P."/>
            <person name="Goolsby J.A."/>
            <person name="Tidwell J."/>
            <person name="Bellgard S.E."/>
            <person name="Bellgard M.I."/>
        </authorList>
    </citation>
    <scope>NUCLEOTIDE SEQUENCE</scope>
    <source>
        <tissue evidence="1">Shoot tissue taken approximately 20 cm above the soil surface</tissue>
    </source>
</reference>
<sequence length="59" mass="6412">MDPPRPPSSCLAARSWTAISLVHLMIRGGALYSCSAKSLLAGELLWRMHSTVVRTEKSA</sequence>
<dbReference type="EMBL" id="GBRH01225992">
    <property type="protein sequence ID" value="JAD71903.1"/>
    <property type="molecule type" value="Transcribed_RNA"/>
</dbReference>
<accession>A0A0A9CBS1</accession>
<protein>
    <submittedName>
        <fullName evidence="1">Uncharacterized protein</fullName>
    </submittedName>
</protein>
<name>A0A0A9CBS1_ARUDO</name>
<organism evidence="1">
    <name type="scientific">Arundo donax</name>
    <name type="common">Giant reed</name>
    <name type="synonym">Donax arundinaceus</name>
    <dbReference type="NCBI Taxonomy" id="35708"/>
    <lineage>
        <taxon>Eukaryota</taxon>
        <taxon>Viridiplantae</taxon>
        <taxon>Streptophyta</taxon>
        <taxon>Embryophyta</taxon>
        <taxon>Tracheophyta</taxon>
        <taxon>Spermatophyta</taxon>
        <taxon>Magnoliopsida</taxon>
        <taxon>Liliopsida</taxon>
        <taxon>Poales</taxon>
        <taxon>Poaceae</taxon>
        <taxon>PACMAD clade</taxon>
        <taxon>Arundinoideae</taxon>
        <taxon>Arundineae</taxon>
        <taxon>Arundo</taxon>
    </lineage>
</organism>
<evidence type="ECO:0000313" key="1">
    <source>
        <dbReference type="EMBL" id="JAD71903.1"/>
    </source>
</evidence>